<dbReference type="STRING" id="1325130.HFN_1130"/>
<evidence type="ECO:0000313" key="1">
    <source>
        <dbReference type="EMBL" id="GAD19890.1"/>
    </source>
</evidence>
<organism evidence="1 2">
    <name type="scientific">Helicobacter fennelliae MRY12-0050</name>
    <dbReference type="NCBI Taxonomy" id="1325130"/>
    <lineage>
        <taxon>Bacteria</taxon>
        <taxon>Pseudomonadati</taxon>
        <taxon>Campylobacterota</taxon>
        <taxon>Epsilonproteobacteria</taxon>
        <taxon>Campylobacterales</taxon>
        <taxon>Helicobacteraceae</taxon>
        <taxon>Helicobacter</taxon>
    </lineage>
</organism>
<dbReference type="AlphaFoldDB" id="T1D103"/>
<comment type="caution">
    <text evidence="1">The sequence shown here is derived from an EMBL/GenBank/DDBJ whole genome shotgun (WGS) entry which is preliminary data.</text>
</comment>
<dbReference type="Proteomes" id="UP000018143">
    <property type="component" value="Unassembled WGS sequence"/>
</dbReference>
<evidence type="ECO:0000313" key="2">
    <source>
        <dbReference type="Proteomes" id="UP000018143"/>
    </source>
</evidence>
<sequence length="59" mass="6678">MTSLLCHCEDDRTKQSSQNGLPRLPSGSLAMTIKTIDSSRIYANTKERVKNPLYFSLFL</sequence>
<proteinExistence type="predicted"/>
<protein>
    <submittedName>
        <fullName evidence="1">Uncharacterized protein</fullName>
    </submittedName>
</protein>
<dbReference type="RefSeq" id="WP_023949542.1">
    <property type="nucleotide sequence ID" value="NZ_BASD01000028.1"/>
</dbReference>
<gene>
    <name evidence="1" type="ORF">HFN_1130</name>
</gene>
<reference evidence="1 2" key="1">
    <citation type="journal article" date="2013" name="Genome Announc.">
        <title>Draft Genome Sequence of Helicobacter fennelliae Strain MRY12-0050, Isolated from a Bacteremia Patient.</title>
        <authorList>
            <person name="Rimbara E."/>
            <person name="Matsui M."/>
            <person name="Mori S."/>
            <person name="Suzuki S."/>
            <person name="Suzuki M."/>
            <person name="Kim H."/>
            <person name="Sekizuka T."/>
            <person name="Kuroda M."/>
            <person name="Shibayama K."/>
        </authorList>
    </citation>
    <scope>NUCLEOTIDE SEQUENCE [LARGE SCALE GENOMIC DNA]</scope>
    <source>
        <strain evidence="1 2">MRY12-0050</strain>
    </source>
</reference>
<accession>T1D103</accession>
<name>T1D103_9HELI</name>
<keyword evidence="2" id="KW-1185">Reference proteome</keyword>
<dbReference type="EMBL" id="BASD01000028">
    <property type="protein sequence ID" value="GAD19890.1"/>
    <property type="molecule type" value="Genomic_DNA"/>
</dbReference>